<evidence type="ECO:0000259" key="15">
    <source>
        <dbReference type="Pfam" id="PF11838"/>
    </source>
</evidence>
<keyword evidence="7 10" id="KW-0862">Zinc</keyword>
<evidence type="ECO:0000256" key="4">
    <source>
        <dbReference type="ARBA" id="ARBA00022670"/>
    </source>
</evidence>
<dbReference type="Pfam" id="PF17900">
    <property type="entry name" value="Peptidase_M1_N"/>
    <property type="match status" value="1"/>
</dbReference>
<dbReference type="EMBL" id="VBPB01000134">
    <property type="protein sequence ID" value="TMQ71883.1"/>
    <property type="molecule type" value="Genomic_DNA"/>
</dbReference>
<proteinExistence type="inferred from homology"/>
<comment type="catalytic activity">
    <reaction evidence="1">
        <text>Release of an N-terminal amino acid, Xaa-|-Yaa- from a peptide, amide or arylamide. Xaa is preferably Ala, but may be most amino acids including Pro (slow action). When a terminal hydrophobic residue is followed by a prolyl residue, the two may be released as an intact Xaa-Pro dipeptide.</text>
        <dbReference type="EC" id="3.4.11.2"/>
    </reaction>
</comment>
<dbReference type="InterPro" id="IPR042097">
    <property type="entry name" value="Aminopeptidase_N-like_N_sf"/>
</dbReference>
<evidence type="ECO:0000256" key="10">
    <source>
        <dbReference type="PIRSR" id="PIRSR634016-3"/>
    </source>
</evidence>
<dbReference type="GO" id="GO:0043171">
    <property type="term" value="P:peptide catabolic process"/>
    <property type="evidence" value="ECO:0007669"/>
    <property type="project" value="TreeGrafter"/>
</dbReference>
<feature type="domain" description="ERAP1-like C-terminal" evidence="15">
    <location>
        <begin position="542"/>
        <end position="854"/>
    </location>
</feature>
<dbReference type="GO" id="GO:0042277">
    <property type="term" value="F:peptide binding"/>
    <property type="evidence" value="ECO:0007669"/>
    <property type="project" value="TreeGrafter"/>
</dbReference>
<feature type="chain" id="PRO_5021743810" description="Aminopeptidase" evidence="13">
    <location>
        <begin position="30"/>
        <end position="894"/>
    </location>
</feature>
<feature type="domain" description="Peptidase M1 membrane alanine aminopeptidase" evidence="14">
    <location>
        <begin position="252"/>
        <end position="464"/>
    </location>
</feature>
<evidence type="ECO:0000256" key="11">
    <source>
        <dbReference type="PIRSR" id="PIRSR634016-4"/>
    </source>
</evidence>
<gene>
    <name evidence="17" type="ORF">E6K81_09000</name>
</gene>
<feature type="binding site" evidence="10">
    <location>
        <position position="344"/>
    </location>
    <ligand>
        <name>Zn(2+)</name>
        <dbReference type="ChEBI" id="CHEBI:29105"/>
        <note>catalytic</note>
    </ligand>
</feature>
<dbReference type="GO" id="GO:0008270">
    <property type="term" value="F:zinc ion binding"/>
    <property type="evidence" value="ECO:0007669"/>
    <property type="project" value="UniProtKB-UniRule"/>
</dbReference>
<evidence type="ECO:0000256" key="3">
    <source>
        <dbReference type="ARBA" id="ARBA00022438"/>
    </source>
</evidence>
<dbReference type="GO" id="GO:0006508">
    <property type="term" value="P:proteolysis"/>
    <property type="evidence" value="ECO:0007669"/>
    <property type="project" value="UniProtKB-KW"/>
</dbReference>
<dbReference type="InterPro" id="IPR001930">
    <property type="entry name" value="Peptidase_M1"/>
</dbReference>
<reference evidence="17 18" key="1">
    <citation type="journal article" date="2019" name="Nat. Microbiol.">
        <title>Mediterranean grassland soil C-N compound turnover is dependent on rainfall and depth, and is mediated by genomically divergent microorganisms.</title>
        <authorList>
            <person name="Diamond S."/>
            <person name="Andeer P.F."/>
            <person name="Li Z."/>
            <person name="Crits-Christoph A."/>
            <person name="Burstein D."/>
            <person name="Anantharaman K."/>
            <person name="Lane K.R."/>
            <person name="Thomas B.C."/>
            <person name="Pan C."/>
            <person name="Northen T.R."/>
            <person name="Banfield J.F."/>
        </authorList>
    </citation>
    <scope>NUCLEOTIDE SEQUENCE [LARGE SCALE GENOMIC DNA]</scope>
    <source>
        <strain evidence="17">WS_11</strain>
    </source>
</reference>
<sequence length="894" mass="98065">MFALRLLHRCAPVAALGVALALPAWDAEAAPNNRLDRDVLPTAQSLRLKLDPSLPDYSGETHLDLQVVTSTTSFRLYAKDMDLIRVLLKGTSGELATKFEVGDQGQLTVTTDKPLPTGAYTLDIDFKNDFDQRANSLYRLKSGTDWYCYTQFEADAAREAFPCWDEPEFKIPFQVTVTVPAADAAVSNTPIEKEKTVGGLKTVDFARTPPLPSYLVAIAAGPFEFVPIPGMSVPGRVVTVKGSSRLAGEAVRATPPILGALEKYFGRPYPYAKLDLIAVPEFSAGAMENAGAVTYREEGLLIDPASSSAQQRYRLASTTAHELAHMWFGDLVTMEWWDDIWLNESFASWMGDKVTQQVFPGYAVPVRQLGGTQGAMVTDARLSTRPIRQAVDAMGDLDRMFDALSYQKGQAVLGMIEDWLGPEVFRRGVLGYLKAHEWKNATATDLWQALSSASSKDVAPVASSFLDQAGVPLVSLELEAGGKVHLRQQRFLNQGVESPRPVLWKIPITLKVSDGRQEFTQRLLLDEAEKTVTLEKAGSPVWVHPNANERGYYRWSVPVPMRQAIATHASKGLEPRERVGFLYDLAALLDAGQTHGDEYLRTLALFADDPEPEVTSAMIAGLEKVNNAFVTPDLVGAYSLVVRNLLRPALTRVGLARAKGEPEPVTLLRPNLLNALGVYGLDPQVLGWARPTARRYLDHPDSVDASIAGTALNLAVRDGDGTLFDEVRQHFEAAKVPSERARFLTALGHFRSGPMVERALDYALTGPLRPQEILTIPRNMNENDAFRERTWNWLRSGYRTVARRVPPNTLSGLPSLAACCDTLRIDYATSFFSLPETNLPGTREQLAKVTDSIRDCVRLRQREGAATSACILELARARRVPAAGAASPGSAPGR</sequence>
<evidence type="ECO:0000259" key="16">
    <source>
        <dbReference type="Pfam" id="PF17900"/>
    </source>
</evidence>
<comment type="cofactor">
    <cofactor evidence="10 12">
        <name>Zn(2+)</name>
        <dbReference type="ChEBI" id="CHEBI:29105"/>
    </cofactor>
    <text evidence="10 12">Binds 1 zinc ion per subunit.</text>
</comment>
<feature type="site" description="Transition state stabilizer" evidence="11">
    <location>
        <position position="406"/>
    </location>
</feature>
<evidence type="ECO:0000256" key="1">
    <source>
        <dbReference type="ARBA" id="ARBA00000098"/>
    </source>
</evidence>
<evidence type="ECO:0000256" key="2">
    <source>
        <dbReference type="ARBA" id="ARBA00010136"/>
    </source>
</evidence>
<dbReference type="EC" id="3.4.11.-" evidence="12"/>
<dbReference type="Gene3D" id="2.60.40.1910">
    <property type="match status" value="1"/>
</dbReference>
<evidence type="ECO:0000256" key="5">
    <source>
        <dbReference type="ARBA" id="ARBA00022723"/>
    </source>
</evidence>
<dbReference type="FunFam" id="1.10.390.10:FF:000006">
    <property type="entry name" value="Puromycin-sensitive aminopeptidase"/>
    <property type="match status" value="1"/>
</dbReference>
<dbReference type="Pfam" id="PF01433">
    <property type="entry name" value="Peptidase_M1"/>
    <property type="match status" value="1"/>
</dbReference>
<evidence type="ECO:0000313" key="18">
    <source>
        <dbReference type="Proteomes" id="UP000319771"/>
    </source>
</evidence>
<feature type="active site" description="Proton acceptor" evidence="9">
    <location>
        <position position="322"/>
    </location>
</feature>
<feature type="signal peptide" evidence="13">
    <location>
        <begin position="1"/>
        <end position="29"/>
    </location>
</feature>
<dbReference type="InterPro" id="IPR014782">
    <property type="entry name" value="Peptidase_M1_dom"/>
</dbReference>
<dbReference type="InterPro" id="IPR034016">
    <property type="entry name" value="M1_APN-typ"/>
</dbReference>
<feature type="binding site" evidence="10">
    <location>
        <position position="321"/>
    </location>
    <ligand>
        <name>Zn(2+)</name>
        <dbReference type="ChEBI" id="CHEBI:29105"/>
        <note>catalytic</note>
    </ligand>
</feature>
<dbReference type="PANTHER" id="PTHR11533">
    <property type="entry name" value="PROTEASE M1 ZINC METALLOPROTEASE"/>
    <property type="match status" value="1"/>
</dbReference>
<evidence type="ECO:0000256" key="13">
    <source>
        <dbReference type="SAM" id="SignalP"/>
    </source>
</evidence>
<evidence type="ECO:0000259" key="14">
    <source>
        <dbReference type="Pfam" id="PF01433"/>
    </source>
</evidence>
<keyword evidence="6 12" id="KW-0378">Hydrolase</keyword>
<evidence type="ECO:0000256" key="7">
    <source>
        <dbReference type="ARBA" id="ARBA00022833"/>
    </source>
</evidence>
<dbReference type="GO" id="GO:0016020">
    <property type="term" value="C:membrane"/>
    <property type="evidence" value="ECO:0007669"/>
    <property type="project" value="TreeGrafter"/>
</dbReference>
<dbReference type="InterPro" id="IPR027268">
    <property type="entry name" value="Peptidase_M4/M1_CTD_sf"/>
</dbReference>
<dbReference type="InterPro" id="IPR045357">
    <property type="entry name" value="Aminopeptidase_N-like_N"/>
</dbReference>
<feature type="domain" description="Aminopeptidase N-like N-terminal" evidence="16">
    <location>
        <begin position="43"/>
        <end position="215"/>
    </location>
</feature>
<dbReference type="GO" id="GO:0070006">
    <property type="term" value="F:metalloaminopeptidase activity"/>
    <property type="evidence" value="ECO:0007669"/>
    <property type="project" value="TreeGrafter"/>
</dbReference>
<dbReference type="SUPFAM" id="SSF63737">
    <property type="entry name" value="Leukotriene A4 hydrolase N-terminal domain"/>
    <property type="match status" value="1"/>
</dbReference>
<dbReference type="GO" id="GO:0005615">
    <property type="term" value="C:extracellular space"/>
    <property type="evidence" value="ECO:0007669"/>
    <property type="project" value="TreeGrafter"/>
</dbReference>
<comment type="caution">
    <text evidence="17">The sequence shown here is derived from an EMBL/GenBank/DDBJ whole genome shotgun (WGS) entry which is preliminary data.</text>
</comment>
<dbReference type="Gene3D" id="1.25.50.20">
    <property type="match status" value="1"/>
</dbReference>
<protein>
    <recommendedName>
        <fullName evidence="12">Aminopeptidase</fullName>
        <ecNumber evidence="12">3.4.11.-</ecNumber>
    </recommendedName>
</protein>
<keyword evidence="13" id="KW-0732">Signal</keyword>
<dbReference type="GO" id="GO:0016285">
    <property type="term" value="F:alanyl aminopeptidase activity"/>
    <property type="evidence" value="ECO:0007669"/>
    <property type="project" value="UniProtKB-EC"/>
</dbReference>
<keyword evidence="3 12" id="KW-0031">Aminopeptidase</keyword>
<dbReference type="PANTHER" id="PTHR11533:SF174">
    <property type="entry name" value="PUROMYCIN-SENSITIVE AMINOPEPTIDASE-RELATED"/>
    <property type="match status" value="1"/>
</dbReference>
<evidence type="ECO:0000256" key="6">
    <source>
        <dbReference type="ARBA" id="ARBA00022801"/>
    </source>
</evidence>
<dbReference type="Gene3D" id="1.10.390.10">
    <property type="entry name" value="Neutral Protease Domain 2"/>
    <property type="match status" value="1"/>
</dbReference>
<dbReference type="Proteomes" id="UP000319771">
    <property type="component" value="Unassembled WGS sequence"/>
</dbReference>
<dbReference type="PRINTS" id="PR00756">
    <property type="entry name" value="ALADIPTASE"/>
</dbReference>
<name>A0A538U7M6_UNCEI</name>
<dbReference type="CDD" id="cd09601">
    <property type="entry name" value="M1_APN-Q_like"/>
    <property type="match status" value="1"/>
</dbReference>
<evidence type="ECO:0000256" key="8">
    <source>
        <dbReference type="ARBA" id="ARBA00023049"/>
    </source>
</evidence>
<evidence type="ECO:0000256" key="9">
    <source>
        <dbReference type="PIRSR" id="PIRSR634016-1"/>
    </source>
</evidence>
<keyword evidence="8 12" id="KW-0482">Metalloprotease</keyword>
<dbReference type="AlphaFoldDB" id="A0A538U7M6"/>
<feature type="binding site" evidence="10">
    <location>
        <position position="325"/>
    </location>
    <ligand>
        <name>Zn(2+)</name>
        <dbReference type="ChEBI" id="CHEBI:29105"/>
        <note>catalytic</note>
    </ligand>
</feature>
<comment type="similarity">
    <text evidence="2 12">Belongs to the peptidase M1 family.</text>
</comment>
<dbReference type="Pfam" id="PF11838">
    <property type="entry name" value="ERAP1_C"/>
    <property type="match status" value="1"/>
</dbReference>
<accession>A0A538U7M6</accession>
<dbReference type="SUPFAM" id="SSF55486">
    <property type="entry name" value="Metalloproteases ('zincins'), catalytic domain"/>
    <property type="match status" value="1"/>
</dbReference>
<organism evidence="17 18">
    <name type="scientific">Eiseniibacteriota bacterium</name>
    <dbReference type="NCBI Taxonomy" id="2212470"/>
    <lineage>
        <taxon>Bacteria</taxon>
        <taxon>Candidatus Eiseniibacteriota</taxon>
    </lineage>
</organism>
<dbReference type="InterPro" id="IPR050344">
    <property type="entry name" value="Peptidase_M1_aminopeptidases"/>
</dbReference>
<dbReference type="InterPro" id="IPR024571">
    <property type="entry name" value="ERAP1-like_C_dom"/>
</dbReference>
<keyword evidence="4 12" id="KW-0645">Protease</keyword>
<dbReference type="GO" id="GO:0005737">
    <property type="term" value="C:cytoplasm"/>
    <property type="evidence" value="ECO:0007669"/>
    <property type="project" value="TreeGrafter"/>
</dbReference>
<evidence type="ECO:0000313" key="17">
    <source>
        <dbReference type="EMBL" id="TMQ71883.1"/>
    </source>
</evidence>
<keyword evidence="5 10" id="KW-0479">Metal-binding</keyword>
<dbReference type="Gene3D" id="2.60.40.1730">
    <property type="entry name" value="tricorn interacting facor f3 domain"/>
    <property type="match status" value="1"/>
</dbReference>
<evidence type="ECO:0000256" key="12">
    <source>
        <dbReference type="RuleBase" id="RU364040"/>
    </source>
</evidence>